<dbReference type="PANTHER" id="PTHR34070:SF1">
    <property type="entry name" value="DNA ALKYLATION REPAIR PROTEIN"/>
    <property type="match status" value="1"/>
</dbReference>
<dbReference type="RefSeq" id="WP_261605358.1">
    <property type="nucleotide sequence ID" value="NZ_JAODOR010000001.1"/>
</dbReference>
<organism evidence="1 2">
    <name type="scientific">Microbacterium memoriense</name>
    <dbReference type="NCBI Taxonomy" id="2978350"/>
    <lineage>
        <taxon>Bacteria</taxon>
        <taxon>Bacillati</taxon>
        <taxon>Actinomycetota</taxon>
        <taxon>Actinomycetes</taxon>
        <taxon>Micrococcales</taxon>
        <taxon>Microbacteriaceae</taxon>
        <taxon>Microbacterium</taxon>
    </lineage>
</organism>
<protein>
    <submittedName>
        <fullName evidence="1">DNA alkylation repair protein</fullName>
    </submittedName>
</protein>
<accession>A0ABT2P7X5</accession>
<dbReference type="Proteomes" id="UP001300496">
    <property type="component" value="Unassembled WGS sequence"/>
</dbReference>
<dbReference type="Gene3D" id="1.25.10.90">
    <property type="match status" value="1"/>
</dbReference>
<gene>
    <name evidence="1" type="ORF">N4R40_00250</name>
</gene>
<name>A0ABT2P7X5_9MICO</name>
<evidence type="ECO:0000313" key="2">
    <source>
        <dbReference type="Proteomes" id="UP001300496"/>
    </source>
</evidence>
<evidence type="ECO:0000313" key="1">
    <source>
        <dbReference type="EMBL" id="MCT9000798.1"/>
    </source>
</evidence>
<dbReference type="InterPro" id="IPR014825">
    <property type="entry name" value="DNA_alkylation"/>
</dbReference>
<comment type="caution">
    <text evidence="1">The sequence shown here is derived from an EMBL/GenBank/DDBJ whole genome shotgun (WGS) entry which is preliminary data.</text>
</comment>
<sequence length="222" mass="25195">MDRADELVTGIREALHDAAEPGIALGQQAYMKSVMPFVGVRVPAVRRLTREQVRGEQNPAVLLETAKRLWDEAGFREERYAALAVLGVRPLRADRALLPVIEHVVRTGQWWDFTDEVVHRVTDLLTAHTPEMSFVIRTWSADDDLWMRRLAIIAQLGRRDALDRGLLAEVIIPNLGDPEFFIRKAIGWALRDAARTDPDWVRSFVAAYPLSPLSAREALRRL</sequence>
<dbReference type="CDD" id="cd07064">
    <property type="entry name" value="AlkD_like_1"/>
    <property type="match status" value="1"/>
</dbReference>
<dbReference type="SUPFAM" id="SSF48371">
    <property type="entry name" value="ARM repeat"/>
    <property type="match status" value="1"/>
</dbReference>
<proteinExistence type="predicted"/>
<dbReference type="PANTHER" id="PTHR34070">
    <property type="entry name" value="ARMADILLO-TYPE FOLD"/>
    <property type="match status" value="1"/>
</dbReference>
<dbReference type="Pfam" id="PF08713">
    <property type="entry name" value="DNA_alkylation"/>
    <property type="match status" value="1"/>
</dbReference>
<dbReference type="EMBL" id="JAODOR010000001">
    <property type="protein sequence ID" value="MCT9000798.1"/>
    <property type="molecule type" value="Genomic_DNA"/>
</dbReference>
<keyword evidence="2" id="KW-1185">Reference proteome</keyword>
<dbReference type="InterPro" id="IPR016024">
    <property type="entry name" value="ARM-type_fold"/>
</dbReference>
<reference evidence="1 2" key="1">
    <citation type="journal article" date="2024" name="Int. J. Syst. Evol. Microbiol.">
        <title>Microbacterium memoriense sp. nov., a member of the Actinomycetota from marine beach sediment of the north coast of Portugal.</title>
        <authorList>
            <person name="Santos J.D.N.D."/>
            <person name="Klimek D."/>
            <person name="Calusinska M."/>
            <person name="Lobo-da-Cunha A."/>
            <person name="Catita J."/>
            <person name="Goncalves H."/>
            <person name="Gonzalez I."/>
            <person name="Lage O.M."/>
        </authorList>
    </citation>
    <scope>NUCLEOTIDE SEQUENCE [LARGE SCALE GENOMIC DNA]</scope>
    <source>
        <strain evidence="1 2">PMIC_1C1B</strain>
    </source>
</reference>